<feature type="non-terminal residue" evidence="6">
    <location>
        <position position="470"/>
    </location>
</feature>
<dbReference type="InterPro" id="IPR017853">
    <property type="entry name" value="GH"/>
</dbReference>
<keyword evidence="5" id="KW-0732">Signal</keyword>
<evidence type="ECO:0000256" key="2">
    <source>
        <dbReference type="ARBA" id="ARBA00022801"/>
    </source>
</evidence>
<dbReference type="OrthoDB" id="65569at2759"/>
<evidence type="ECO:0000256" key="3">
    <source>
        <dbReference type="ARBA" id="ARBA00023295"/>
    </source>
</evidence>
<reference evidence="6 7" key="1">
    <citation type="submission" date="2019-02" db="EMBL/GenBank/DDBJ databases">
        <title>Genome sequencing of the rare red list fungi Phellinidium pouzarii.</title>
        <authorList>
            <person name="Buettner E."/>
            <person name="Kellner H."/>
        </authorList>
    </citation>
    <scope>NUCLEOTIDE SEQUENCE [LARGE SCALE GENOMIC DNA]</scope>
    <source>
        <strain evidence="6 7">DSM 108285</strain>
    </source>
</reference>
<dbReference type="GO" id="GO:0008422">
    <property type="term" value="F:beta-glucosidase activity"/>
    <property type="evidence" value="ECO:0007669"/>
    <property type="project" value="TreeGrafter"/>
</dbReference>
<dbReference type="Gene3D" id="3.20.20.80">
    <property type="entry name" value="Glycosidases"/>
    <property type="match status" value="1"/>
</dbReference>
<dbReference type="InterPro" id="IPR033132">
    <property type="entry name" value="GH_1_N_CS"/>
</dbReference>
<sequence>MLALRALNLASLVLCAAAQAAQTPSVLSVLSTSSATSQGVIGLSQSFIPSAISPTLSATPSTTVVFSSSTTQTPTSAPFVPIGSIPRNYTPEGLQQLWDLVGPVDPPPFTTTAIPGPAPVTLPTAPPPLYPTWYALGPKGVFPHLSFPKGFTFGVATAAYQVEGATMSEGKGPTAWDWAGRQPGLLLLLSSLLSEIATCILTDRSLCVTEDAIADGTNGDIVDLQYFLYKNDTARTAALGVNAHSFSSPYLIFGKSISWARIFPFGTKDSPINQAGLDHYSDLIDFSLSVGVEPVVTLFHWDIPIALTAYYGGFLSPNIVDDYVNYATTVFKAYNGRVQRWYTFNEPQVYCNQITTYPFTAMLIPGFNASTAMYHCAYHLLKAHAGAVRVFRAMNISGEIAFKNAGYVGTVWRTNTTEDAEALERNAAFGIGVFAGPVYGSGDWPGLLKETLDETILPRFTEEEKNDIKG</sequence>
<evidence type="ECO:0000313" key="6">
    <source>
        <dbReference type="EMBL" id="THG93804.1"/>
    </source>
</evidence>
<name>A0A4S4K7H7_9AGAM</name>
<evidence type="ECO:0000256" key="5">
    <source>
        <dbReference type="SAM" id="SignalP"/>
    </source>
</evidence>
<organism evidence="6 7">
    <name type="scientific">Phellinidium pouzarii</name>
    <dbReference type="NCBI Taxonomy" id="167371"/>
    <lineage>
        <taxon>Eukaryota</taxon>
        <taxon>Fungi</taxon>
        <taxon>Dikarya</taxon>
        <taxon>Basidiomycota</taxon>
        <taxon>Agaricomycotina</taxon>
        <taxon>Agaricomycetes</taxon>
        <taxon>Hymenochaetales</taxon>
        <taxon>Hymenochaetaceae</taxon>
        <taxon>Phellinidium</taxon>
    </lineage>
</organism>
<dbReference type="SUPFAM" id="SSF51445">
    <property type="entry name" value="(Trans)glycosidases"/>
    <property type="match status" value="1"/>
</dbReference>
<dbReference type="GO" id="GO:0005975">
    <property type="term" value="P:carbohydrate metabolic process"/>
    <property type="evidence" value="ECO:0007669"/>
    <property type="project" value="InterPro"/>
</dbReference>
<dbReference type="PANTHER" id="PTHR10353:SF36">
    <property type="entry name" value="LP05116P"/>
    <property type="match status" value="1"/>
</dbReference>
<evidence type="ECO:0000256" key="1">
    <source>
        <dbReference type="ARBA" id="ARBA00010838"/>
    </source>
</evidence>
<gene>
    <name evidence="6" type="ORF">EW145_g8275</name>
</gene>
<proteinExistence type="inferred from homology"/>
<protein>
    <recommendedName>
        <fullName evidence="8">Glycoside hydrolase family 1 protein</fullName>
    </recommendedName>
</protein>
<comment type="caution">
    <text evidence="6">The sequence shown here is derived from an EMBL/GenBank/DDBJ whole genome shotgun (WGS) entry which is preliminary data.</text>
</comment>
<accession>A0A4S4K7H7</accession>
<dbReference type="InterPro" id="IPR001360">
    <property type="entry name" value="Glyco_hydro_1"/>
</dbReference>
<dbReference type="PANTHER" id="PTHR10353">
    <property type="entry name" value="GLYCOSYL HYDROLASE"/>
    <property type="match status" value="1"/>
</dbReference>
<evidence type="ECO:0000313" key="7">
    <source>
        <dbReference type="Proteomes" id="UP000308199"/>
    </source>
</evidence>
<dbReference type="PROSITE" id="PS00653">
    <property type="entry name" value="GLYCOSYL_HYDROL_F1_2"/>
    <property type="match status" value="1"/>
</dbReference>
<evidence type="ECO:0008006" key="8">
    <source>
        <dbReference type="Google" id="ProtNLM"/>
    </source>
</evidence>
<dbReference type="EMBL" id="SGPK01001209">
    <property type="protein sequence ID" value="THG93804.1"/>
    <property type="molecule type" value="Genomic_DNA"/>
</dbReference>
<dbReference type="Proteomes" id="UP000308199">
    <property type="component" value="Unassembled WGS sequence"/>
</dbReference>
<feature type="signal peptide" evidence="5">
    <location>
        <begin position="1"/>
        <end position="20"/>
    </location>
</feature>
<keyword evidence="3" id="KW-0326">Glycosidase</keyword>
<dbReference type="AlphaFoldDB" id="A0A4S4K7H7"/>
<keyword evidence="7" id="KW-1185">Reference proteome</keyword>
<keyword evidence="2" id="KW-0378">Hydrolase</keyword>
<evidence type="ECO:0000256" key="4">
    <source>
        <dbReference type="RuleBase" id="RU003690"/>
    </source>
</evidence>
<dbReference type="Pfam" id="PF00232">
    <property type="entry name" value="Glyco_hydro_1"/>
    <property type="match status" value="1"/>
</dbReference>
<comment type="similarity">
    <text evidence="1 4">Belongs to the glycosyl hydrolase 1 family.</text>
</comment>
<feature type="chain" id="PRO_5020902669" description="Glycoside hydrolase family 1 protein" evidence="5">
    <location>
        <begin position="21"/>
        <end position="470"/>
    </location>
</feature>